<keyword evidence="3" id="KW-1185">Reference proteome</keyword>
<reference evidence="2 3" key="1">
    <citation type="journal article" date="2018" name="Mol. Biol. Evol.">
        <title>Broad Genomic Sampling Reveals a Smut Pathogenic Ancestry of the Fungal Clade Ustilaginomycotina.</title>
        <authorList>
            <person name="Kijpornyongpan T."/>
            <person name="Mondo S.J."/>
            <person name="Barry K."/>
            <person name="Sandor L."/>
            <person name="Lee J."/>
            <person name="Lipzen A."/>
            <person name="Pangilinan J."/>
            <person name="LaButti K."/>
            <person name="Hainaut M."/>
            <person name="Henrissat B."/>
            <person name="Grigoriev I.V."/>
            <person name="Spatafora J.W."/>
            <person name="Aime M.C."/>
        </authorList>
    </citation>
    <scope>NUCLEOTIDE SEQUENCE [LARGE SCALE GENOMIC DNA]</scope>
    <source>
        <strain evidence="2 3">MCA 4198</strain>
    </source>
</reference>
<dbReference type="EMBL" id="KZ819639">
    <property type="protein sequence ID" value="PWN87782.1"/>
    <property type="molecule type" value="Genomic_DNA"/>
</dbReference>
<dbReference type="AlphaFoldDB" id="A0A316YF10"/>
<dbReference type="GeneID" id="37044517"/>
<dbReference type="InParanoid" id="A0A316YF10"/>
<evidence type="ECO:0000313" key="2">
    <source>
        <dbReference type="EMBL" id="PWN87782.1"/>
    </source>
</evidence>
<proteinExistence type="predicted"/>
<evidence type="ECO:0000313" key="3">
    <source>
        <dbReference type="Proteomes" id="UP000245768"/>
    </source>
</evidence>
<organism evidence="2 3">
    <name type="scientific">Acaromyces ingoldii</name>
    <dbReference type="NCBI Taxonomy" id="215250"/>
    <lineage>
        <taxon>Eukaryota</taxon>
        <taxon>Fungi</taxon>
        <taxon>Dikarya</taxon>
        <taxon>Basidiomycota</taxon>
        <taxon>Ustilaginomycotina</taxon>
        <taxon>Exobasidiomycetes</taxon>
        <taxon>Exobasidiales</taxon>
        <taxon>Cryptobasidiaceae</taxon>
        <taxon>Acaromyces</taxon>
    </lineage>
</organism>
<gene>
    <name evidence="2" type="ORF">FA10DRAFT_269074</name>
</gene>
<sequence length="166" mass="19564">MRIARSLFTLAVIGVISSVVIAVKKDRWDPLTDKDQASTSRLEVDGEERHETLGTVNFIQSRNNPVAWLKALLSKVVYYERHLKMISSRASREDERLEKIIVKQPWSQHLIRKQLEVHNKNEVAKRRLKKIPKEKKMIKNLLKDVKAALPVARRRRARTRTRRRQR</sequence>
<feature type="chain" id="PRO_5016330480" evidence="1">
    <location>
        <begin position="23"/>
        <end position="166"/>
    </location>
</feature>
<dbReference type="Proteomes" id="UP000245768">
    <property type="component" value="Unassembled WGS sequence"/>
</dbReference>
<name>A0A316YF10_9BASI</name>
<evidence type="ECO:0000256" key="1">
    <source>
        <dbReference type="SAM" id="SignalP"/>
    </source>
</evidence>
<feature type="signal peptide" evidence="1">
    <location>
        <begin position="1"/>
        <end position="22"/>
    </location>
</feature>
<dbReference type="RefSeq" id="XP_025374980.1">
    <property type="nucleotide sequence ID" value="XM_025522601.1"/>
</dbReference>
<accession>A0A316YF10</accession>
<keyword evidence="1" id="KW-0732">Signal</keyword>
<protein>
    <submittedName>
        <fullName evidence="2">Uncharacterized protein</fullName>
    </submittedName>
</protein>